<dbReference type="InterPro" id="IPR000073">
    <property type="entry name" value="AB_hydrolase_1"/>
</dbReference>
<proteinExistence type="predicted"/>
<dbReference type="SUPFAM" id="SSF53474">
    <property type="entry name" value="alpha/beta-Hydrolases"/>
    <property type="match status" value="1"/>
</dbReference>
<dbReference type="Gene3D" id="3.40.50.1820">
    <property type="entry name" value="alpha/beta hydrolase"/>
    <property type="match status" value="1"/>
</dbReference>
<dbReference type="RefSeq" id="WP_272736459.1">
    <property type="nucleotide sequence ID" value="NZ_CP116942.1"/>
</dbReference>
<dbReference type="Proteomes" id="UP001216390">
    <property type="component" value="Chromosome"/>
</dbReference>
<sequence length="307" mass="33781">MTVPLPLHPEAPDWFRRALAVPVTDEVVEVGGCPIHYLAWGERGRPGLVFVHGGGAHAHWWTHVAASFAAELRVVAIDLSGHGDSGHREVYEFEQWTDGVMAVTEDAAIEGLPVVVGHSMGGFVTIATAAMHPDRVSGVVICDSPVTEPDPEVASYRLKQAFGGDPRTYGTVDEALARFRTVPAQDRYLPYVMDHVARRSLAEVDGGYRWKFDREVFAQFAGGSIRAVALPHLRRIVARFALLRSENGLVTRDIGDFMNAELGSVATVAEIPEAGHHPMLDEPLILLTALRTLLADWEHSEPHRRRR</sequence>
<protein>
    <submittedName>
        <fullName evidence="2">Alpha/beta hydrolase</fullName>
    </submittedName>
</protein>
<dbReference type="PANTHER" id="PTHR43194:SF2">
    <property type="entry name" value="PEROXISOMAL MEMBRANE PROTEIN LPX1"/>
    <property type="match status" value="1"/>
</dbReference>
<keyword evidence="3" id="KW-1185">Reference proteome</keyword>
<feature type="domain" description="AB hydrolase-1" evidence="1">
    <location>
        <begin position="48"/>
        <end position="283"/>
    </location>
</feature>
<organism evidence="2 3">
    <name type="scientific">Iamia majanohamensis</name>
    <dbReference type="NCBI Taxonomy" id="467976"/>
    <lineage>
        <taxon>Bacteria</taxon>
        <taxon>Bacillati</taxon>
        <taxon>Actinomycetota</taxon>
        <taxon>Acidimicrobiia</taxon>
        <taxon>Acidimicrobiales</taxon>
        <taxon>Iamiaceae</taxon>
        <taxon>Iamia</taxon>
    </lineage>
</organism>
<name>A0AAF0BTK8_9ACTN</name>
<dbReference type="InterPro" id="IPR029058">
    <property type="entry name" value="AB_hydrolase_fold"/>
</dbReference>
<evidence type="ECO:0000259" key="1">
    <source>
        <dbReference type="Pfam" id="PF12697"/>
    </source>
</evidence>
<dbReference type="KEGG" id="ima:PO878_20805"/>
<dbReference type="EMBL" id="CP116942">
    <property type="protein sequence ID" value="WCO66937.1"/>
    <property type="molecule type" value="Genomic_DNA"/>
</dbReference>
<accession>A0AAF0BTK8</accession>
<dbReference type="GO" id="GO:0016787">
    <property type="term" value="F:hydrolase activity"/>
    <property type="evidence" value="ECO:0007669"/>
    <property type="project" value="UniProtKB-KW"/>
</dbReference>
<dbReference type="InterPro" id="IPR050228">
    <property type="entry name" value="Carboxylesterase_BioH"/>
</dbReference>
<dbReference type="PANTHER" id="PTHR43194">
    <property type="entry name" value="HYDROLASE ALPHA/BETA FOLD FAMILY"/>
    <property type="match status" value="1"/>
</dbReference>
<keyword evidence="2" id="KW-0378">Hydrolase</keyword>
<evidence type="ECO:0000313" key="2">
    <source>
        <dbReference type="EMBL" id="WCO66937.1"/>
    </source>
</evidence>
<reference evidence="2" key="1">
    <citation type="submission" date="2023-01" db="EMBL/GenBank/DDBJ databases">
        <title>The diversity of Class Acidimicrobiia in South China Sea sediment environments and the proposal of Iamia marina sp. nov., a novel species of the genus Iamia.</title>
        <authorList>
            <person name="He Y."/>
            <person name="Tian X."/>
        </authorList>
    </citation>
    <scope>NUCLEOTIDE SEQUENCE</scope>
    <source>
        <strain evidence="2">DSM 19957</strain>
    </source>
</reference>
<gene>
    <name evidence="2" type="ORF">PO878_20805</name>
</gene>
<dbReference type="Pfam" id="PF12697">
    <property type="entry name" value="Abhydrolase_6"/>
    <property type="match status" value="1"/>
</dbReference>
<dbReference type="AlphaFoldDB" id="A0AAF0BTK8"/>
<dbReference type="PRINTS" id="PR00111">
    <property type="entry name" value="ABHYDROLASE"/>
</dbReference>
<evidence type="ECO:0000313" key="3">
    <source>
        <dbReference type="Proteomes" id="UP001216390"/>
    </source>
</evidence>